<accession>A0ABW9FGJ8</accession>
<evidence type="ECO:0000256" key="5">
    <source>
        <dbReference type="ARBA" id="ARBA00048311"/>
    </source>
</evidence>
<proteinExistence type="inferred from homology"/>
<dbReference type="PANTHER" id="PTHR10788">
    <property type="entry name" value="TREHALOSE-6-PHOSPHATE SYNTHASE"/>
    <property type="match status" value="1"/>
</dbReference>
<dbReference type="SUPFAM" id="SSF53756">
    <property type="entry name" value="UDP-Glycosyltransferase/glycogen phosphorylase"/>
    <property type="match status" value="1"/>
</dbReference>
<dbReference type="Gene3D" id="3.40.50.2000">
    <property type="entry name" value="Glycogen Phosphorylase B"/>
    <property type="match status" value="2"/>
</dbReference>
<dbReference type="Proteomes" id="UP001629745">
    <property type="component" value="Unassembled WGS sequence"/>
</dbReference>
<comment type="catalytic activity">
    <reaction evidence="6">
        <text>TDP-alpha-D-glucose + D-glucose 6-phosphate = 5-methyl-UDP + alpha,alpha-trehalose 6-phosphate + H(+)</text>
        <dbReference type="Rhea" id="RHEA:53888"/>
        <dbReference type="ChEBI" id="CHEBI:15378"/>
        <dbReference type="ChEBI" id="CHEBI:58429"/>
        <dbReference type="ChEBI" id="CHEBI:61417"/>
        <dbReference type="ChEBI" id="CHEBI:61548"/>
        <dbReference type="ChEBI" id="CHEBI:137931"/>
    </reaction>
</comment>
<dbReference type="CDD" id="cd03788">
    <property type="entry name" value="GT20_TPS"/>
    <property type="match status" value="1"/>
</dbReference>
<gene>
    <name evidence="7" type="ORF">ABEU20_002775</name>
</gene>
<sequence length="518" mass="57628">MPLDISDETTTHDRSDFVVVANRLPVDLDERPDGSTAWRRSPGGLVTALEPVLRSRNGCWVGWPGVADREIAPFTHDGLRIHPVRLGETDIEGFYEGFSNSTLWPLYHDVVVKPTFDREWWTAYRDVNRRYAQAAAAAAAPGATVWVHDYQLQLVPRMLRELRPDVTIGFFLHIPFPPVELFAQLPWRRSVMEGMLGADLVGFHLPGGAENFVVLARRLLELETRPVTGGGGEIRFDGRIVRVGAFPISIDSADMATRARSESVRRRAREIREDLGNPEQILLGVDRLDYTKGIDLRLDALGELYDEGRLDPSRTVMVQLATPSREQVEQYALMRTSIETQVGRINGDHGQLGRPPVHYLYQPVARDELIALYVAADVMLVTPLRDGMNLVAKEYVACRSEHSGALVLSEFTGAASELEQAYLVNPHDLDFVKDTIVAALEQSPEQRRARMAALHAQVMANDVHHWARTFLDTLAVSGHATDEPPHEIAMDWRLPSTGPFSPTVSPVLDPAGAPSVTP</sequence>
<evidence type="ECO:0000256" key="4">
    <source>
        <dbReference type="ARBA" id="ARBA00047452"/>
    </source>
</evidence>
<name>A0ABW9FGJ8_9NOCA</name>
<keyword evidence="8" id="KW-1185">Reference proteome</keyword>
<evidence type="ECO:0000313" key="8">
    <source>
        <dbReference type="Proteomes" id="UP001629745"/>
    </source>
</evidence>
<dbReference type="InterPro" id="IPR001830">
    <property type="entry name" value="Glyco_trans_20"/>
</dbReference>
<dbReference type="Pfam" id="PF00982">
    <property type="entry name" value="Glyco_transf_20"/>
    <property type="match status" value="1"/>
</dbReference>
<keyword evidence="7" id="KW-0328">Glycosyltransferase</keyword>
<evidence type="ECO:0000313" key="7">
    <source>
        <dbReference type="EMBL" id="MFM1724198.1"/>
    </source>
</evidence>
<dbReference type="PANTHER" id="PTHR10788:SF106">
    <property type="entry name" value="BCDNA.GH08860"/>
    <property type="match status" value="1"/>
</dbReference>
<comment type="catalytic activity">
    <reaction evidence="5">
        <text>ADP-alpha-D-glucose + D-glucose 6-phosphate = alpha,alpha-trehalose 6-phosphate + ADP + H(+)</text>
        <dbReference type="Rhea" id="RHEA:53880"/>
        <dbReference type="ChEBI" id="CHEBI:15378"/>
        <dbReference type="ChEBI" id="CHEBI:57498"/>
        <dbReference type="ChEBI" id="CHEBI:58429"/>
        <dbReference type="ChEBI" id="CHEBI:61548"/>
        <dbReference type="ChEBI" id="CHEBI:456216"/>
        <dbReference type="EC" id="2.4.1.347"/>
    </reaction>
</comment>
<keyword evidence="7" id="KW-0808">Transferase</keyword>
<comment type="similarity">
    <text evidence="2">Belongs to the glycosyltransferase 20 family.</text>
</comment>
<organism evidence="7 8">
    <name type="scientific">Rhodococcus parequi</name>
    <dbReference type="NCBI Taxonomy" id="3137122"/>
    <lineage>
        <taxon>Bacteria</taxon>
        <taxon>Bacillati</taxon>
        <taxon>Actinomycetota</taxon>
        <taxon>Actinomycetes</taxon>
        <taxon>Mycobacteriales</taxon>
        <taxon>Nocardiaceae</taxon>
        <taxon>Rhodococcus</taxon>
    </lineage>
</organism>
<comment type="catalytic activity">
    <reaction evidence="4">
        <text>GDP-alpha-D-glucose + D-glucose 6-phosphate = alpha,alpha-trehalose 6-phosphate + GDP + H(+)</text>
        <dbReference type="Rhea" id="RHEA:14605"/>
        <dbReference type="ChEBI" id="CHEBI:15378"/>
        <dbReference type="ChEBI" id="CHEBI:58189"/>
        <dbReference type="ChEBI" id="CHEBI:58429"/>
        <dbReference type="ChEBI" id="CHEBI:61548"/>
        <dbReference type="ChEBI" id="CHEBI:62230"/>
    </reaction>
</comment>
<evidence type="ECO:0000256" key="2">
    <source>
        <dbReference type="ARBA" id="ARBA00008799"/>
    </source>
</evidence>
<evidence type="ECO:0000256" key="1">
    <source>
        <dbReference type="ARBA" id="ARBA00001525"/>
    </source>
</evidence>
<reference evidence="7 8" key="1">
    <citation type="submission" date="2023-11" db="EMBL/GenBank/DDBJ databases">
        <authorList>
            <person name="Val-Calvo J."/>
            <person name="Scortti M."/>
            <person name="Vazquez-Boland J."/>
        </authorList>
    </citation>
    <scope>NUCLEOTIDE SEQUENCE [LARGE SCALE GENOMIC DNA]</scope>
    <source>
        <strain evidence="7 8">PAM 2766</strain>
    </source>
</reference>
<protein>
    <recommendedName>
        <fullName evidence="3">alpha,alpha-trehalose-phosphate synthase (ADP-forming)</fullName>
        <ecNumber evidence="3">2.4.1.347</ecNumber>
    </recommendedName>
</protein>
<comment type="catalytic activity">
    <reaction evidence="1">
        <text>CDP-alpha-D-glucose + D-glucose 6-phosphate = alpha,alpha-trehalose 6-phosphate + CDP + H(+)</text>
        <dbReference type="Rhea" id="RHEA:53884"/>
        <dbReference type="ChEBI" id="CHEBI:15378"/>
        <dbReference type="ChEBI" id="CHEBI:58069"/>
        <dbReference type="ChEBI" id="CHEBI:58429"/>
        <dbReference type="ChEBI" id="CHEBI:61548"/>
        <dbReference type="ChEBI" id="CHEBI:137927"/>
    </reaction>
</comment>
<dbReference type="EC" id="2.4.1.347" evidence="3"/>
<dbReference type="EMBL" id="JBDLNV010000004">
    <property type="protein sequence ID" value="MFM1724198.1"/>
    <property type="molecule type" value="Genomic_DNA"/>
</dbReference>
<evidence type="ECO:0000256" key="3">
    <source>
        <dbReference type="ARBA" id="ARBA00012842"/>
    </source>
</evidence>
<dbReference type="RefSeq" id="WP_420164746.1">
    <property type="nucleotide sequence ID" value="NZ_JBDLNV010000004.1"/>
</dbReference>
<dbReference type="GO" id="GO:0003825">
    <property type="term" value="F:alpha,alpha-trehalose-phosphate synthase (UDP-forming) activity"/>
    <property type="evidence" value="ECO:0007669"/>
    <property type="project" value="UniProtKB-EC"/>
</dbReference>
<evidence type="ECO:0000256" key="6">
    <source>
        <dbReference type="ARBA" id="ARBA00093268"/>
    </source>
</evidence>
<comment type="caution">
    <text evidence="7">The sequence shown here is derived from an EMBL/GenBank/DDBJ whole genome shotgun (WGS) entry which is preliminary data.</text>
</comment>